<proteinExistence type="predicted"/>
<dbReference type="PANTHER" id="PTHR37078">
    <property type="entry name" value="NODULE CYSTEINE-RICH (NCR) SECRETED PEPTIDE"/>
    <property type="match status" value="1"/>
</dbReference>
<dbReference type="Proteomes" id="UP000237105">
    <property type="component" value="Unassembled WGS sequence"/>
</dbReference>
<dbReference type="OrthoDB" id="754109at2759"/>
<sequence>MGLPKPSMLLFLLLLVVSASEKSAAVQARLLSSAAQRRYADVFATLGLVCKCCDGPAGECTSSLTKSCSKVQCLPWKQFYQ</sequence>
<accession>A0A2P5CFV8</accession>
<evidence type="ECO:0008006" key="4">
    <source>
        <dbReference type="Google" id="ProtNLM"/>
    </source>
</evidence>
<keyword evidence="1" id="KW-0732">Signal</keyword>
<evidence type="ECO:0000256" key="1">
    <source>
        <dbReference type="SAM" id="SignalP"/>
    </source>
</evidence>
<gene>
    <name evidence="2" type="ORF">PanWU01x14_156590</name>
</gene>
<evidence type="ECO:0000313" key="3">
    <source>
        <dbReference type="Proteomes" id="UP000237105"/>
    </source>
</evidence>
<organism evidence="2 3">
    <name type="scientific">Parasponia andersonii</name>
    <name type="common">Sponia andersonii</name>
    <dbReference type="NCBI Taxonomy" id="3476"/>
    <lineage>
        <taxon>Eukaryota</taxon>
        <taxon>Viridiplantae</taxon>
        <taxon>Streptophyta</taxon>
        <taxon>Embryophyta</taxon>
        <taxon>Tracheophyta</taxon>
        <taxon>Spermatophyta</taxon>
        <taxon>Magnoliopsida</taxon>
        <taxon>eudicotyledons</taxon>
        <taxon>Gunneridae</taxon>
        <taxon>Pentapetalae</taxon>
        <taxon>rosids</taxon>
        <taxon>fabids</taxon>
        <taxon>Rosales</taxon>
        <taxon>Cannabaceae</taxon>
        <taxon>Parasponia</taxon>
    </lineage>
</organism>
<dbReference type="AlphaFoldDB" id="A0A2P5CFV8"/>
<comment type="caution">
    <text evidence="2">The sequence shown here is derived from an EMBL/GenBank/DDBJ whole genome shotgun (WGS) entry which is preliminary data.</text>
</comment>
<dbReference type="PANTHER" id="PTHR37078:SF6">
    <property type="entry name" value="NODULE CYSTEINE-RICH (NCR) SECRETED PEPTIDE"/>
    <property type="match status" value="1"/>
</dbReference>
<dbReference type="EMBL" id="JXTB01000135">
    <property type="protein sequence ID" value="PON59940.1"/>
    <property type="molecule type" value="Genomic_DNA"/>
</dbReference>
<protein>
    <recommendedName>
        <fullName evidence="4">Transmembrane protein</fullName>
    </recommendedName>
</protein>
<evidence type="ECO:0000313" key="2">
    <source>
        <dbReference type="EMBL" id="PON59940.1"/>
    </source>
</evidence>
<feature type="signal peptide" evidence="1">
    <location>
        <begin position="1"/>
        <end position="19"/>
    </location>
</feature>
<feature type="chain" id="PRO_5015116149" description="Transmembrane protein" evidence="1">
    <location>
        <begin position="20"/>
        <end position="81"/>
    </location>
</feature>
<name>A0A2P5CFV8_PARAD</name>
<keyword evidence="3" id="KW-1185">Reference proteome</keyword>
<reference evidence="3" key="1">
    <citation type="submission" date="2016-06" db="EMBL/GenBank/DDBJ databases">
        <title>Parallel loss of symbiosis genes in relatives of nitrogen-fixing non-legume Parasponia.</title>
        <authorList>
            <person name="Van Velzen R."/>
            <person name="Holmer R."/>
            <person name="Bu F."/>
            <person name="Rutten L."/>
            <person name="Van Zeijl A."/>
            <person name="Liu W."/>
            <person name="Santuari L."/>
            <person name="Cao Q."/>
            <person name="Sharma T."/>
            <person name="Shen D."/>
            <person name="Roswanjaya Y."/>
            <person name="Wardhani T."/>
            <person name="Kalhor M.S."/>
            <person name="Jansen J."/>
            <person name="Van den Hoogen J."/>
            <person name="Gungor B."/>
            <person name="Hartog M."/>
            <person name="Hontelez J."/>
            <person name="Verver J."/>
            <person name="Yang W.-C."/>
            <person name="Schijlen E."/>
            <person name="Repin R."/>
            <person name="Schilthuizen M."/>
            <person name="Schranz E."/>
            <person name="Heidstra R."/>
            <person name="Miyata K."/>
            <person name="Fedorova E."/>
            <person name="Kohlen W."/>
            <person name="Bisseling T."/>
            <person name="Smit S."/>
            <person name="Geurts R."/>
        </authorList>
    </citation>
    <scope>NUCLEOTIDE SEQUENCE [LARGE SCALE GENOMIC DNA]</scope>
    <source>
        <strain evidence="3">cv. WU1-14</strain>
    </source>
</reference>